<proteinExistence type="predicted"/>
<evidence type="ECO:0000313" key="1">
    <source>
        <dbReference type="EMBL" id="EYC14074.1"/>
    </source>
</evidence>
<dbReference type="AlphaFoldDB" id="A0A016UFK2"/>
<comment type="caution">
    <text evidence="1">The sequence shown here is derived from an EMBL/GenBank/DDBJ whole genome shotgun (WGS) entry which is preliminary data.</text>
</comment>
<evidence type="ECO:0000313" key="2">
    <source>
        <dbReference type="Proteomes" id="UP000024635"/>
    </source>
</evidence>
<dbReference type="Proteomes" id="UP000024635">
    <property type="component" value="Unassembled WGS sequence"/>
</dbReference>
<sequence>MFGANPAVRAGAPRVRASLWDTWLPLLGVAPPPFLLQAGGIDTVTIIIIHHQLTSLHPLLTEHTASCPSVSSLLGSLSRFGQPMKVHYCDAASGRGVPELLDHLVDSLIPGRDGP</sequence>
<reference evidence="2" key="1">
    <citation type="journal article" date="2015" name="Nat. Genet.">
        <title>The genome and transcriptome of the zoonotic hookworm Ancylostoma ceylanicum identify infection-specific gene families.</title>
        <authorList>
            <person name="Schwarz E.M."/>
            <person name="Hu Y."/>
            <person name="Antoshechkin I."/>
            <person name="Miller M.M."/>
            <person name="Sternberg P.W."/>
            <person name="Aroian R.V."/>
        </authorList>
    </citation>
    <scope>NUCLEOTIDE SEQUENCE</scope>
    <source>
        <strain evidence="2">HY135</strain>
    </source>
</reference>
<dbReference type="EMBL" id="JARK01001378">
    <property type="protein sequence ID" value="EYC14074.1"/>
    <property type="molecule type" value="Genomic_DNA"/>
</dbReference>
<organism evidence="1 2">
    <name type="scientific">Ancylostoma ceylanicum</name>
    <dbReference type="NCBI Taxonomy" id="53326"/>
    <lineage>
        <taxon>Eukaryota</taxon>
        <taxon>Metazoa</taxon>
        <taxon>Ecdysozoa</taxon>
        <taxon>Nematoda</taxon>
        <taxon>Chromadorea</taxon>
        <taxon>Rhabditida</taxon>
        <taxon>Rhabditina</taxon>
        <taxon>Rhabditomorpha</taxon>
        <taxon>Strongyloidea</taxon>
        <taxon>Ancylostomatidae</taxon>
        <taxon>Ancylostomatinae</taxon>
        <taxon>Ancylostoma</taxon>
    </lineage>
</organism>
<protein>
    <submittedName>
        <fullName evidence="1">Uncharacterized protein</fullName>
    </submittedName>
</protein>
<keyword evidence="2" id="KW-1185">Reference proteome</keyword>
<gene>
    <name evidence="1" type="primary">Acey_s0042.g700</name>
    <name evidence="1" type="ORF">Y032_0042g700</name>
</gene>
<name>A0A016UFK2_9BILA</name>
<accession>A0A016UFK2</accession>